<protein>
    <submittedName>
        <fullName evidence="1">Uncharacterized protein</fullName>
    </submittedName>
</protein>
<proteinExistence type="predicted"/>
<reference evidence="1" key="2">
    <citation type="journal article" date="2023" name="Science">
        <title>Genomic signatures of disease resistance in endangered staghorn corals.</title>
        <authorList>
            <person name="Vollmer S.V."/>
            <person name="Selwyn J.D."/>
            <person name="Despard B.A."/>
            <person name="Roesel C.L."/>
        </authorList>
    </citation>
    <scope>NUCLEOTIDE SEQUENCE</scope>
    <source>
        <strain evidence="1">K2</strain>
    </source>
</reference>
<name>A0AAD9QYV8_ACRCE</name>
<sequence>MNWISNNASAPFLLPKIKRKTTKSHLSKGRGPLTVAASTLPPLPCLYQESLRHEKENEEVKRVKTGHEHCTIETCPQKRFLLELSIHLNRLELSDDRYM</sequence>
<evidence type="ECO:0000313" key="1">
    <source>
        <dbReference type="EMBL" id="KAK2570043.1"/>
    </source>
</evidence>
<dbReference type="Proteomes" id="UP001249851">
    <property type="component" value="Unassembled WGS sequence"/>
</dbReference>
<evidence type="ECO:0000313" key="2">
    <source>
        <dbReference type="Proteomes" id="UP001249851"/>
    </source>
</evidence>
<dbReference type="AlphaFoldDB" id="A0AAD9QYV8"/>
<gene>
    <name evidence="1" type="ORF">P5673_004784</name>
</gene>
<comment type="caution">
    <text evidence="1">The sequence shown here is derived from an EMBL/GenBank/DDBJ whole genome shotgun (WGS) entry which is preliminary data.</text>
</comment>
<organism evidence="1 2">
    <name type="scientific">Acropora cervicornis</name>
    <name type="common">Staghorn coral</name>
    <dbReference type="NCBI Taxonomy" id="6130"/>
    <lineage>
        <taxon>Eukaryota</taxon>
        <taxon>Metazoa</taxon>
        <taxon>Cnidaria</taxon>
        <taxon>Anthozoa</taxon>
        <taxon>Hexacorallia</taxon>
        <taxon>Scleractinia</taxon>
        <taxon>Astrocoeniina</taxon>
        <taxon>Acroporidae</taxon>
        <taxon>Acropora</taxon>
    </lineage>
</organism>
<dbReference type="EMBL" id="JARQWQ010000008">
    <property type="protein sequence ID" value="KAK2570043.1"/>
    <property type="molecule type" value="Genomic_DNA"/>
</dbReference>
<accession>A0AAD9QYV8</accession>
<reference evidence="1" key="1">
    <citation type="journal article" date="2023" name="G3 (Bethesda)">
        <title>Whole genome assembly and annotation of the endangered Caribbean coral Acropora cervicornis.</title>
        <authorList>
            <person name="Selwyn J.D."/>
            <person name="Vollmer S.V."/>
        </authorList>
    </citation>
    <scope>NUCLEOTIDE SEQUENCE</scope>
    <source>
        <strain evidence="1">K2</strain>
    </source>
</reference>
<keyword evidence="2" id="KW-1185">Reference proteome</keyword>